<evidence type="ECO:0000256" key="4">
    <source>
        <dbReference type="SAM" id="MobiDB-lite"/>
    </source>
</evidence>
<feature type="region of interest" description="Disordered" evidence="4">
    <location>
        <begin position="45"/>
        <end position="72"/>
    </location>
</feature>
<dbReference type="Proteomes" id="UP000663760">
    <property type="component" value="Chromosome 13"/>
</dbReference>
<dbReference type="PANTHER" id="PTHR46058:SF26">
    <property type="entry name" value="PROTEIN BREVIS RADIX-LIKE 1"/>
    <property type="match status" value="1"/>
</dbReference>
<sequence length="360" mass="39819">MLTCLACSKQLGDAAEPARGNPSTKEAVKSLTSQIKEMVLKLSGGNRQCKPSAGVPFSSSNPHRSHSGGGGLSEDEHLQYLTGWGSSTATMPGWDFAGVNSDSVDARFADGVKWWPPPRIGFQGGEPLSREGASYDVLLEDDDGEPKEWMALVEPGVLITFISLPGGGNDLKRIRFSREMFNKWQAQRWWGDNYDRIMELYNVQRFSRQGLPTPPRSEDERDSSHHSRPGSARESPGALPSPFKHAPARNAARRVPTGGGAAPDGECGAALAPVTDPTERLLQRAASSPVEASRRTTSSRDEDTTEWVEQDDPGVYVTVRQLADGARELRRVKFSRQHFSEVRAKQWWEENWERIQAQYL</sequence>
<dbReference type="InterPro" id="IPR027988">
    <property type="entry name" value="BRX_N"/>
</dbReference>
<evidence type="ECO:0000256" key="3">
    <source>
        <dbReference type="ARBA" id="ARBA00023242"/>
    </source>
</evidence>
<dbReference type="OrthoDB" id="10250282at2759"/>
<keyword evidence="7" id="KW-1185">Reference proteome</keyword>
<feature type="domain" description="BRX" evidence="5">
    <location>
        <begin position="305"/>
        <end position="360"/>
    </location>
</feature>
<feature type="region of interest" description="Disordered" evidence="4">
    <location>
        <begin position="208"/>
        <end position="308"/>
    </location>
</feature>
<evidence type="ECO:0000313" key="7">
    <source>
        <dbReference type="Proteomes" id="UP000663760"/>
    </source>
</evidence>
<name>A0A7I8L8W0_SPIIN</name>
<proteinExistence type="inferred from homology"/>
<evidence type="ECO:0000259" key="5">
    <source>
        <dbReference type="PROSITE" id="PS51514"/>
    </source>
</evidence>
<comment type="subcellular location">
    <subcellularLocation>
        <location evidence="1">Nucleus</location>
    </subcellularLocation>
</comment>
<organism evidence="6 7">
    <name type="scientific">Spirodela intermedia</name>
    <name type="common">Intermediate duckweed</name>
    <dbReference type="NCBI Taxonomy" id="51605"/>
    <lineage>
        <taxon>Eukaryota</taxon>
        <taxon>Viridiplantae</taxon>
        <taxon>Streptophyta</taxon>
        <taxon>Embryophyta</taxon>
        <taxon>Tracheophyta</taxon>
        <taxon>Spermatophyta</taxon>
        <taxon>Magnoliopsida</taxon>
        <taxon>Liliopsida</taxon>
        <taxon>Araceae</taxon>
        <taxon>Lemnoideae</taxon>
        <taxon>Spirodela</taxon>
    </lineage>
</organism>
<accession>A0A7I8L8W0</accession>
<gene>
    <name evidence="6" type="ORF">SI8410_13017175</name>
</gene>
<evidence type="ECO:0000256" key="1">
    <source>
        <dbReference type="ARBA" id="ARBA00004123"/>
    </source>
</evidence>
<dbReference type="GO" id="GO:0005634">
    <property type="term" value="C:nucleus"/>
    <property type="evidence" value="ECO:0007669"/>
    <property type="project" value="UniProtKB-SubCell"/>
</dbReference>
<reference evidence="6" key="1">
    <citation type="submission" date="2020-02" db="EMBL/GenBank/DDBJ databases">
        <authorList>
            <person name="Scholz U."/>
            <person name="Mascher M."/>
            <person name="Fiebig A."/>
        </authorList>
    </citation>
    <scope>NUCLEOTIDE SEQUENCE</scope>
</reference>
<dbReference type="Pfam" id="PF08381">
    <property type="entry name" value="BRX"/>
    <property type="match status" value="2"/>
</dbReference>
<comment type="similarity">
    <text evidence="2">Belongs to the BRX family.</text>
</comment>
<dbReference type="AlphaFoldDB" id="A0A7I8L8W0"/>
<dbReference type="EMBL" id="LR746276">
    <property type="protein sequence ID" value="CAA7406497.1"/>
    <property type="molecule type" value="Genomic_DNA"/>
</dbReference>
<dbReference type="InterPro" id="IPR013591">
    <property type="entry name" value="Brevis_radix_dom"/>
</dbReference>
<evidence type="ECO:0000256" key="2">
    <source>
        <dbReference type="ARBA" id="ARBA00009057"/>
    </source>
</evidence>
<feature type="compositionally biased region" description="Basic and acidic residues" evidence="4">
    <location>
        <begin position="292"/>
        <end position="302"/>
    </location>
</feature>
<dbReference type="InterPro" id="IPR044532">
    <property type="entry name" value="BRX-like"/>
</dbReference>
<dbReference type="PANTHER" id="PTHR46058">
    <property type="entry name" value="PROTEIN BREVIS RADIX-LIKE 1"/>
    <property type="match status" value="1"/>
</dbReference>
<evidence type="ECO:0000313" key="6">
    <source>
        <dbReference type="EMBL" id="CAA7406497.1"/>
    </source>
</evidence>
<protein>
    <recommendedName>
        <fullName evidence="5">BRX domain-containing protein</fullName>
    </recommendedName>
</protein>
<feature type="domain" description="BRX" evidence="5">
    <location>
        <begin position="147"/>
        <end position="202"/>
    </location>
</feature>
<dbReference type="PROSITE" id="PS51514">
    <property type="entry name" value="BRX"/>
    <property type="match status" value="2"/>
</dbReference>
<dbReference type="Pfam" id="PF13713">
    <property type="entry name" value="BRX_N"/>
    <property type="match status" value="1"/>
</dbReference>
<keyword evidence="3" id="KW-0539">Nucleus</keyword>
<feature type="compositionally biased region" description="Basic and acidic residues" evidence="4">
    <location>
        <begin position="216"/>
        <end position="225"/>
    </location>
</feature>